<evidence type="ECO:0000259" key="11">
    <source>
        <dbReference type="Pfam" id="PF07715"/>
    </source>
</evidence>
<dbReference type="InterPro" id="IPR012910">
    <property type="entry name" value="Plug_dom"/>
</dbReference>
<evidence type="ECO:0000313" key="12">
    <source>
        <dbReference type="EMBL" id="MBB6002915.1"/>
    </source>
</evidence>
<keyword evidence="6 8" id="KW-0472">Membrane</keyword>
<dbReference type="SUPFAM" id="SSF49464">
    <property type="entry name" value="Carboxypeptidase regulatory domain-like"/>
    <property type="match status" value="1"/>
</dbReference>
<dbReference type="InterPro" id="IPR037066">
    <property type="entry name" value="Plug_dom_sf"/>
</dbReference>
<dbReference type="SUPFAM" id="SSF56935">
    <property type="entry name" value="Porins"/>
    <property type="match status" value="1"/>
</dbReference>
<dbReference type="EMBL" id="JACHKT010000009">
    <property type="protein sequence ID" value="MBB6002915.1"/>
    <property type="molecule type" value="Genomic_DNA"/>
</dbReference>
<comment type="subcellular location">
    <subcellularLocation>
        <location evidence="1 8">Cell outer membrane</location>
        <topology evidence="1 8">Multi-pass membrane protein</topology>
    </subcellularLocation>
</comment>
<proteinExistence type="inferred from homology"/>
<dbReference type="GO" id="GO:0009279">
    <property type="term" value="C:cell outer membrane"/>
    <property type="evidence" value="ECO:0007669"/>
    <property type="project" value="UniProtKB-SubCell"/>
</dbReference>
<feature type="domain" description="TonB-dependent receptor plug" evidence="11">
    <location>
        <begin position="249"/>
        <end position="354"/>
    </location>
</feature>
<keyword evidence="3 8" id="KW-1134">Transmembrane beta strand</keyword>
<dbReference type="Gene3D" id="2.40.170.20">
    <property type="entry name" value="TonB-dependent receptor, beta-barrel domain"/>
    <property type="match status" value="1"/>
</dbReference>
<evidence type="ECO:0000259" key="10">
    <source>
        <dbReference type="Pfam" id="PF00593"/>
    </source>
</evidence>
<keyword evidence="4 8" id="KW-0812">Transmembrane</keyword>
<dbReference type="NCBIfam" id="TIGR04056">
    <property type="entry name" value="OMP_RagA_SusC"/>
    <property type="match status" value="1"/>
</dbReference>
<evidence type="ECO:0000256" key="8">
    <source>
        <dbReference type="PROSITE-ProRule" id="PRU01360"/>
    </source>
</evidence>
<evidence type="ECO:0000256" key="1">
    <source>
        <dbReference type="ARBA" id="ARBA00004571"/>
    </source>
</evidence>
<dbReference type="Pfam" id="PF13715">
    <property type="entry name" value="CarbopepD_reg_2"/>
    <property type="match status" value="1"/>
</dbReference>
<evidence type="ECO:0000256" key="5">
    <source>
        <dbReference type="ARBA" id="ARBA00023077"/>
    </source>
</evidence>
<dbReference type="InterPro" id="IPR023996">
    <property type="entry name" value="TonB-dep_OMP_SusC/RagA"/>
</dbReference>
<dbReference type="AlphaFoldDB" id="A0A841EIB6"/>
<sequence>MKKQLLKDRALRSKWLLILLCVVISRNTSGQLLASNRLGQTQQSKKSTLLVKEALKDLETKYKVTFGYASDLLDNVYVPSEKWLQSKDVKIALKNILSPLNLTYFQASKNVYIIKAVKTTTSKNEVSNSLDDSKSDESKTGNAVNESLRDFKVNTITFPVKGKILDEKGETVPGVSVLLKGTGIGTATNGNGEFTLNIPDGNGTLVITHIGYIKQEIAVSNRSLIEITLEVDTKLLGEVVVVGYGTQEKKDVTGAISAVKGSDIQNLPSGGAQQALQGRMAGVNVVRNGGAPGNAGSIKIRGLGTVNNADPLIVIDGVPAGSMNDINPNDIESMDVLKDASASAIYGTRAANGVILITTKRGRFDEKMKLTVNSYYGVSNRLKTIAVLNAGDYASLKREAYKNDKIDIPAIWNDTQYQTQKTNWQNEILNQGITKNLDVSLRGGGKYSSFVISGGHYDEQGIIGKSYYERYSFRINSDHKISDRLKIGQNLQFTNTHDNAPNTLSAQDGLLWTAIRFHPGLPVKNADGTYSSTKDKGAFGDINNPIYTIDMQDKDNARNRILGSVTGEFEILSGLKIRANLAMDATFTDSRNFEVKIEDQFRATQWNQLTLKNDKYWAFLQEYFLSYDKRFKEHSIGLVGGYTSQTFNDLYSANAGRDFASEDPELRYLRYASTIVSLGDANGGRSYDALQSYFVRANYSFKDRYLLTATFRSDGSSKFAPDKRWGYFPAFSLGWRVSDEPFFKNVTSVINNLKVTGGWGQLGNQNVNSLQYLALINSTYRYSFGDQNTSASAQGRLPNPNIGWETAEMTNFGLDMGLLQNRFLATINYFIKDTKNMLLAPPAVGTLGRASIPDQNVGQLRNQGLELELTYQQKFGDLSLSLSGNATFIQNKITQLLTPGSFLGGQTYGRTDQEITRTYEGNAYGTFYGWKTNGLYQNQGEIDADAGIAKDSRKAQGQIVPGDVRFVDLNGDGVIDNKDRTIIGNPQPKVTYGFNTNLGYKGFDLTLFFLGVGGVDIYNADRMQGLDASYSFNMYAENLGRWNGSGTSNIIPRVSATNPNKNYRTSDLFVEKGDFLRLKNITLGYTVPKNITDKFKLSTTRVYITGQNVFTITKYSGLNPEVGFAEGNRTAGQYPQQNVDYAQYPLARTFTVGATISF</sequence>
<dbReference type="Proteomes" id="UP000524404">
    <property type="component" value="Unassembled WGS sequence"/>
</dbReference>
<keyword evidence="7 8" id="KW-0998">Cell outer membrane</keyword>
<dbReference type="InterPro" id="IPR008969">
    <property type="entry name" value="CarboxyPept-like_regulatory"/>
</dbReference>
<comment type="similarity">
    <text evidence="8 9">Belongs to the TonB-dependent receptor family.</text>
</comment>
<keyword evidence="2 8" id="KW-0813">Transport</keyword>
<dbReference type="InterPro" id="IPR036942">
    <property type="entry name" value="Beta-barrel_TonB_sf"/>
</dbReference>
<accession>A0A841EIB6</accession>
<evidence type="ECO:0000313" key="13">
    <source>
        <dbReference type="Proteomes" id="UP000524404"/>
    </source>
</evidence>
<keyword evidence="13" id="KW-1185">Reference proteome</keyword>
<evidence type="ECO:0000256" key="7">
    <source>
        <dbReference type="ARBA" id="ARBA00023237"/>
    </source>
</evidence>
<dbReference type="InterPro" id="IPR039426">
    <property type="entry name" value="TonB-dep_rcpt-like"/>
</dbReference>
<evidence type="ECO:0000256" key="2">
    <source>
        <dbReference type="ARBA" id="ARBA00022448"/>
    </source>
</evidence>
<dbReference type="InterPro" id="IPR000531">
    <property type="entry name" value="Beta-barrel_TonB"/>
</dbReference>
<reference evidence="12 13" key="1">
    <citation type="submission" date="2020-08" db="EMBL/GenBank/DDBJ databases">
        <title>Functional genomics of gut bacteria from endangered species of beetles.</title>
        <authorList>
            <person name="Carlos-Shanley C."/>
        </authorList>
    </citation>
    <scope>NUCLEOTIDE SEQUENCE [LARGE SCALE GENOMIC DNA]</scope>
    <source>
        <strain evidence="12 13">S00070</strain>
    </source>
</reference>
<dbReference type="InterPro" id="IPR023997">
    <property type="entry name" value="TonB-dep_OMP_SusC/RagA_CS"/>
</dbReference>
<evidence type="ECO:0000256" key="3">
    <source>
        <dbReference type="ARBA" id="ARBA00022452"/>
    </source>
</evidence>
<gene>
    <name evidence="12" type="ORF">HNP25_001567</name>
</gene>
<dbReference type="Gene3D" id="2.170.130.10">
    <property type="entry name" value="TonB-dependent receptor, plug domain"/>
    <property type="match status" value="1"/>
</dbReference>
<evidence type="ECO:0000256" key="6">
    <source>
        <dbReference type="ARBA" id="ARBA00023136"/>
    </source>
</evidence>
<organism evidence="12 13">
    <name type="scientific">Arcicella rosea</name>
    <dbReference type="NCBI Taxonomy" id="502909"/>
    <lineage>
        <taxon>Bacteria</taxon>
        <taxon>Pseudomonadati</taxon>
        <taxon>Bacteroidota</taxon>
        <taxon>Cytophagia</taxon>
        <taxon>Cytophagales</taxon>
        <taxon>Flectobacillaceae</taxon>
        <taxon>Arcicella</taxon>
    </lineage>
</organism>
<dbReference type="Gene3D" id="2.60.40.1120">
    <property type="entry name" value="Carboxypeptidase-like, regulatory domain"/>
    <property type="match status" value="1"/>
</dbReference>
<dbReference type="RefSeq" id="WP_184132854.1">
    <property type="nucleotide sequence ID" value="NZ_JACHKT010000009.1"/>
</dbReference>
<dbReference type="PROSITE" id="PS52016">
    <property type="entry name" value="TONB_DEPENDENT_REC_3"/>
    <property type="match status" value="1"/>
</dbReference>
<protein>
    <submittedName>
        <fullName evidence="12">TonB-linked SusC/RagA family outer membrane protein</fullName>
    </submittedName>
</protein>
<feature type="domain" description="TonB-dependent receptor-like beta-barrel" evidence="10">
    <location>
        <begin position="530"/>
        <end position="947"/>
    </location>
</feature>
<comment type="caution">
    <text evidence="12">The sequence shown here is derived from an EMBL/GenBank/DDBJ whole genome shotgun (WGS) entry which is preliminary data.</text>
</comment>
<evidence type="ECO:0000256" key="9">
    <source>
        <dbReference type="RuleBase" id="RU003357"/>
    </source>
</evidence>
<keyword evidence="5 9" id="KW-0798">TonB box</keyword>
<dbReference type="FunFam" id="2.170.130.10:FF:000008">
    <property type="entry name" value="SusC/RagA family TonB-linked outer membrane protein"/>
    <property type="match status" value="1"/>
</dbReference>
<dbReference type="NCBIfam" id="TIGR04057">
    <property type="entry name" value="SusC_RagA_signa"/>
    <property type="match status" value="1"/>
</dbReference>
<dbReference type="Pfam" id="PF00593">
    <property type="entry name" value="TonB_dep_Rec_b-barrel"/>
    <property type="match status" value="1"/>
</dbReference>
<dbReference type="Pfam" id="PF07715">
    <property type="entry name" value="Plug"/>
    <property type="match status" value="1"/>
</dbReference>
<evidence type="ECO:0000256" key="4">
    <source>
        <dbReference type="ARBA" id="ARBA00022692"/>
    </source>
</evidence>
<name>A0A841EIB6_9BACT</name>